<dbReference type="EMBL" id="CADCUU010000439">
    <property type="protein sequence ID" value="CAA9431521.1"/>
    <property type="molecule type" value="Genomic_DNA"/>
</dbReference>
<accession>A0A6J4Q623</accession>
<feature type="compositionally biased region" description="Basic residues" evidence="1">
    <location>
        <begin position="38"/>
        <end position="57"/>
    </location>
</feature>
<evidence type="ECO:0000256" key="1">
    <source>
        <dbReference type="SAM" id="MobiDB-lite"/>
    </source>
</evidence>
<evidence type="ECO:0000313" key="2">
    <source>
        <dbReference type="EMBL" id="CAA9431521.1"/>
    </source>
</evidence>
<feature type="compositionally biased region" description="Gly residues" evidence="1">
    <location>
        <begin position="125"/>
        <end position="135"/>
    </location>
</feature>
<proteinExistence type="predicted"/>
<organism evidence="2">
    <name type="scientific">uncultured Rubellimicrobium sp</name>
    <dbReference type="NCBI Taxonomy" id="543078"/>
    <lineage>
        <taxon>Bacteria</taxon>
        <taxon>Pseudomonadati</taxon>
        <taxon>Pseudomonadota</taxon>
        <taxon>Alphaproteobacteria</taxon>
        <taxon>Rhodobacterales</taxon>
        <taxon>Roseobacteraceae</taxon>
        <taxon>Rubellimicrobium</taxon>
        <taxon>environmental samples</taxon>
    </lineage>
</organism>
<feature type="non-terminal residue" evidence="2">
    <location>
        <position position="1"/>
    </location>
</feature>
<feature type="non-terminal residue" evidence="2">
    <location>
        <position position="143"/>
    </location>
</feature>
<protein>
    <submittedName>
        <fullName evidence="2">Iron-responsive regulator Irr</fullName>
    </submittedName>
</protein>
<reference evidence="2" key="1">
    <citation type="submission" date="2020-02" db="EMBL/GenBank/DDBJ databases">
        <authorList>
            <person name="Meier V. D."/>
        </authorList>
    </citation>
    <scope>NUCLEOTIDE SEQUENCE</scope>
    <source>
        <strain evidence="2">AVDCRST_MAG15</strain>
    </source>
</reference>
<name>A0A6J4Q623_9RHOB</name>
<sequence length="143" mass="15227">ARHHDRRERRGARPGLAFARVPAPDASARGSCGAPGRGRARPACHRRKPAPRRPPRRGGRELGHSLQHAPRLLRGGPDARDHGGWVQELLRHQHDRPPALLLGGRVPPDRRARVGAGDPPPARGPRGGGDIGGGRSDPAAEGL</sequence>
<feature type="compositionally biased region" description="Basic and acidic residues" evidence="1">
    <location>
        <begin position="77"/>
        <end position="97"/>
    </location>
</feature>
<dbReference type="AlphaFoldDB" id="A0A6J4Q623"/>
<gene>
    <name evidence="2" type="ORF">AVDCRST_MAG15-2895</name>
</gene>
<feature type="region of interest" description="Disordered" evidence="1">
    <location>
        <begin position="1"/>
        <end position="143"/>
    </location>
</feature>
<feature type="compositionally biased region" description="Basic residues" evidence="1">
    <location>
        <begin position="1"/>
        <end position="12"/>
    </location>
</feature>